<feature type="transmembrane region" description="Helical" evidence="1">
    <location>
        <begin position="21"/>
        <end position="42"/>
    </location>
</feature>
<protein>
    <submittedName>
        <fullName evidence="3">TadE/TadG family type IV pilus assembly protein</fullName>
    </submittedName>
</protein>
<reference evidence="4" key="1">
    <citation type="journal article" date="2019" name="Int. J. Syst. Evol. Microbiol.">
        <title>The Global Catalogue of Microorganisms (GCM) 10K type strain sequencing project: providing services to taxonomists for standard genome sequencing and annotation.</title>
        <authorList>
            <consortium name="The Broad Institute Genomics Platform"/>
            <consortium name="The Broad Institute Genome Sequencing Center for Infectious Disease"/>
            <person name="Wu L."/>
            <person name="Ma J."/>
        </authorList>
    </citation>
    <scope>NUCLEOTIDE SEQUENCE [LARGE SCALE GENOMIC DNA]</scope>
    <source>
        <strain evidence="4">CGMCC 1.12449</strain>
    </source>
</reference>
<gene>
    <name evidence="3" type="ORF">ACFSAG_11345</name>
</gene>
<evidence type="ECO:0000256" key="1">
    <source>
        <dbReference type="SAM" id="Phobius"/>
    </source>
</evidence>
<dbReference type="RefSeq" id="WP_374613184.1">
    <property type="nucleotide sequence ID" value="NZ_JBHUEL010000010.1"/>
</dbReference>
<dbReference type="InterPro" id="IPR028087">
    <property type="entry name" value="Tad_N"/>
</dbReference>
<comment type="caution">
    <text evidence="3">The sequence shown here is derived from an EMBL/GenBank/DDBJ whole genome shotgun (WGS) entry which is preliminary data.</text>
</comment>
<keyword evidence="1" id="KW-0812">Transmembrane</keyword>
<evidence type="ECO:0000259" key="2">
    <source>
        <dbReference type="Pfam" id="PF13400"/>
    </source>
</evidence>
<dbReference type="Proteomes" id="UP001597215">
    <property type="component" value="Unassembled WGS sequence"/>
</dbReference>
<name>A0ABW4MEG3_9SPHN</name>
<proteinExistence type="predicted"/>
<dbReference type="Pfam" id="PF13400">
    <property type="entry name" value="Tad"/>
    <property type="match status" value="1"/>
</dbReference>
<accession>A0ABW4MEG3</accession>
<evidence type="ECO:0000313" key="4">
    <source>
        <dbReference type="Proteomes" id="UP001597215"/>
    </source>
</evidence>
<keyword evidence="4" id="KW-1185">Reference proteome</keyword>
<sequence length="459" mass="49179">MNRTFKRLRAFGSKLRKDVSGNTMIMVALGMPMLVGGTGLAVDTAQWYLWQRELQYAVDQAAMSGAYSLSKADNPATGEWDARARAELQNNKDIVDFETDVDVRVVDYADQTDNSVIVDVVAERTLPFTSMLTSRGARIRVSAQASFTEAATYTSCLVATDEDEEGAITIGGSATVQMNCGIAALSDSEEAIQIQGSGGAGGDDEANISVGLVLAAGGIDDWFRENTDDTVIENLSGLSDPFAEIEPPDNPTTRDYRCTTSTTTTTVTRLKGKKLVQETVEVSTTQASLLPGTYREIDTQCDTTLAPGIYVIDGGKLKINAQHDFTGNGVMFVLKNGAYIEINGGANVSLTAPTVAQLESAGVFDPRLAGMLVFEDRTSEGSTRNKLNGNAETILNGKIYLSKSHMQINGSARVTSQCLMIVSNTMEITGNANLGNLCPNNQEITDAVGTQRHRVYLVA</sequence>
<organism evidence="3 4">
    <name type="scientific">Sphingorhabdus buctiana</name>
    <dbReference type="NCBI Taxonomy" id="1508805"/>
    <lineage>
        <taxon>Bacteria</taxon>
        <taxon>Pseudomonadati</taxon>
        <taxon>Pseudomonadota</taxon>
        <taxon>Alphaproteobacteria</taxon>
        <taxon>Sphingomonadales</taxon>
        <taxon>Sphingomonadaceae</taxon>
        <taxon>Sphingorhabdus</taxon>
    </lineage>
</organism>
<keyword evidence="1" id="KW-1133">Transmembrane helix</keyword>
<evidence type="ECO:0000313" key="3">
    <source>
        <dbReference type="EMBL" id="MFD1767433.1"/>
    </source>
</evidence>
<keyword evidence="1" id="KW-0472">Membrane</keyword>
<dbReference type="EMBL" id="JBHUEL010000010">
    <property type="protein sequence ID" value="MFD1767433.1"/>
    <property type="molecule type" value="Genomic_DNA"/>
</dbReference>
<feature type="domain" description="Putative Flp pilus-assembly TadG-like N-terminal" evidence="2">
    <location>
        <begin position="21"/>
        <end position="66"/>
    </location>
</feature>